<protein>
    <recommendedName>
        <fullName evidence="6">Phosphoglycerate mutase-like protein 4</fullName>
    </recommendedName>
</protein>
<feature type="binding site" evidence="3">
    <location>
        <begin position="95"/>
        <end position="102"/>
    </location>
    <ligand>
        <name>substrate</name>
    </ligand>
</feature>
<dbReference type="Proteomes" id="UP000235145">
    <property type="component" value="Unassembled WGS sequence"/>
</dbReference>
<dbReference type="GO" id="GO:0016791">
    <property type="term" value="F:phosphatase activity"/>
    <property type="evidence" value="ECO:0000318"/>
    <property type="project" value="GO_Central"/>
</dbReference>
<dbReference type="CDD" id="cd07067">
    <property type="entry name" value="HP_PGM_like"/>
    <property type="match status" value="1"/>
</dbReference>
<name>A0A9R1VZF7_LACSA</name>
<dbReference type="AlphaFoldDB" id="A0A9R1VZF7"/>
<proteinExistence type="inferred from homology"/>
<dbReference type="InterPro" id="IPR001345">
    <property type="entry name" value="PG/BPGM_mutase_AS"/>
</dbReference>
<accession>A0A9R1VZF7</accession>
<feature type="active site" description="Proton donor/acceptor" evidence="2">
    <location>
        <position position="171"/>
    </location>
</feature>
<dbReference type="PANTHER" id="PTHR48100:SF34">
    <property type="entry name" value="PHOSPHOGLYCERATE MUTASE-LIKE PROTEIN 4"/>
    <property type="match status" value="1"/>
</dbReference>
<evidence type="ECO:0000256" key="2">
    <source>
        <dbReference type="PIRSR" id="PIRSR613078-1"/>
    </source>
</evidence>
<dbReference type="PROSITE" id="PS00175">
    <property type="entry name" value="PG_MUTASE"/>
    <property type="match status" value="1"/>
</dbReference>
<dbReference type="InterPro" id="IPR013078">
    <property type="entry name" value="His_Pase_superF_clade-1"/>
</dbReference>
<dbReference type="OrthoDB" id="354304at2759"/>
<keyword evidence="5" id="KW-1185">Reference proteome</keyword>
<dbReference type="InterPro" id="IPR029033">
    <property type="entry name" value="His_PPase_superfam"/>
</dbReference>
<evidence type="ECO:0000313" key="5">
    <source>
        <dbReference type="Proteomes" id="UP000235145"/>
    </source>
</evidence>
<gene>
    <name evidence="4" type="ORF">LSAT_V11C400221490</name>
</gene>
<dbReference type="Pfam" id="PF00300">
    <property type="entry name" value="His_Phos_1"/>
    <property type="match status" value="1"/>
</dbReference>
<dbReference type="FunFam" id="3.40.50.1240:FF:000137">
    <property type="match status" value="1"/>
</dbReference>
<dbReference type="Gene3D" id="3.40.50.1240">
    <property type="entry name" value="Phosphoglycerate mutase-like"/>
    <property type="match status" value="1"/>
</dbReference>
<feature type="active site" description="Tele-phosphohistidine intermediate" evidence="2">
    <location>
        <position position="96"/>
    </location>
</feature>
<comment type="caution">
    <text evidence="4">The sequence shown here is derived from an EMBL/GenBank/DDBJ whole genome shotgun (WGS) entry which is preliminary data.</text>
</comment>
<evidence type="ECO:0000256" key="1">
    <source>
        <dbReference type="ARBA" id="ARBA00038362"/>
    </source>
</evidence>
<comment type="similarity">
    <text evidence="1">Belongs to the phosphoglycerate mutase family.</text>
</comment>
<dbReference type="InterPro" id="IPR050275">
    <property type="entry name" value="PGM_Phosphatase"/>
</dbReference>
<dbReference type="SUPFAM" id="SSF53254">
    <property type="entry name" value="Phosphoglycerate mutase-like"/>
    <property type="match status" value="1"/>
</dbReference>
<dbReference type="Gramene" id="rna-gnl|WGS:NBSK|LSAT_4X169080_mrna">
    <property type="protein sequence ID" value="cds-PLY66517.1"/>
    <property type="gene ID" value="gene-LSAT_4X169080"/>
</dbReference>
<dbReference type="SMART" id="SM00855">
    <property type="entry name" value="PGAM"/>
    <property type="match status" value="1"/>
</dbReference>
<sequence length="306" mass="33664">MSTLCTWCHLESSAISLPPLISRHSIVKLSNLHGSNNRNRILWWPRTQFVSFSVSLQPIPLLLTAVFTLMADTHSSGDAELSSVDRNFTEIVVVRHGETEWNAEKRIQGHLDIDLNDVGRQQAVAVAERLSGESKISAIYSSDLKRALETAETIANRCGGLQVIQDETLRERHLGDLQGLVYSEAPKIKTKAYEALQSRHTNVEIPGGGESLDQLYKRCTSSLQTIASKHRGERVVVVTHGGVIRALHQRAYTGSGQRAGRILNVSVNVLHLSDPDRWVIKSWGDVSHLNGAGYLDSGFGGDRTSG</sequence>
<reference evidence="4 5" key="1">
    <citation type="journal article" date="2017" name="Nat. Commun.">
        <title>Genome assembly with in vitro proximity ligation data and whole-genome triplication in lettuce.</title>
        <authorList>
            <person name="Reyes-Chin-Wo S."/>
            <person name="Wang Z."/>
            <person name="Yang X."/>
            <person name="Kozik A."/>
            <person name="Arikit S."/>
            <person name="Song C."/>
            <person name="Xia L."/>
            <person name="Froenicke L."/>
            <person name="Lavelle D.O."/>
            <person name="Truco M.J."/>
            <person name="Xia R."/>
            <person name="Zhu S."/>
            <person name="Xu C."/>
            <person name="Xu H."/>
            <person name="Xu X."/>
            <person name="Cox K."/>
            <person name="Korf I."/>
            <person name="Meyers B.C."/>
            <person name="Michelmore R.W."/>
        </authorList>
    </citation>
    <scope>NUCLEOTIDE SEQUENCE [LARGE SCALE GENOMIC DNA]</scope>
    <source>
        <strain evidence="5">cv. Salinas</strain>
        <tissue evidence="4">Seedlings</tissue>
    </source>
</reference>
<dbReference type="PANTHER" id="PTHR48100">
    <property type="entry name" value="BROAD-SPECIFICITY PHOSPHATASE YOR283W-RELATED"/>
    <property type="match status" value="1"/>
</dbReference>
<organism evidence="4 5">
    <name type="scientific">Lactuca sativa</name>
    <name type="common">Garden lettuce</name>
    <dbReference type="NCBI Taxonomy" id="4236"/>
    <lineage>
        <taxon>Eukaryota</taxon>
        <taxon>Viridiplantae</taxon>
        <taxon>Streptophyta</taxon>
        <taxon>Embryophyta</taxon>
        <taxon>Tracheophyta</taxon>
        <taxon>Spermatophyta</taxon>
        <taxon>Magnoliopsida</taxon>
        <taxon>eudicotyledons</taxon>
        <taxon>Gunneridae</taxon>
        <taxon>Pentapetalae</taxon>
        <taxon>asterids</taxon>
        <taxon>campanulids</taxon>
        <taxon>Asterales</taxon>
        <taxon>Asteraceae</taxon>
        <taxon>Cichorioideae</taxon>
        <taxon>Cichorieae</taxon>
        <taxon>Lactucinae</taxon>
        <taxon>Lactuca</taxon>
    </lineage>
</organism>
<dbReference type="GO" id="GO:0005737">
    <property type="term" value="C:cytoplasm"/>
    <property type="evidence" value="ECO:0000318"/>
    <property type="project" value="GO_Central"/>
</dbReference>
<evidence type="ECO:0000313" key="4">
    <source>
        <dbReference type="EMBL" id="KAJ0214203.1"/>
    </source>
</evidence>
<evidence type="ECO:0008006" key="6">
    <source>
        <dbReference type="Google" id="ProtNLM"/>
    </source>
</evidence>
<dbReference type="EMBL" id="NBSK02000004">
    <property type="protein sequence ID" value="KAJ0214203.1"/>
    <property type="molecule type" value="Genomic_DNA"/>
</dbReference>
<feature type="binding site" evidence="3">
    <location>
        <position position="146"/>
    </location>
    <ligand>
        <name>substrate</name>
    </ligand>
</feature>
<evidence type="ECO:0000256" key="3">
    <source>
        <dbReference type="PIRSR" id="PIRSR613078-2"/>
    </source>
</evidence>